<feature type="compositionally biased region" description="Low complexity" evidence="1">
    <location>
        <begin position="57"/>
        <end position="88"/>
    </location>
</feature>
<name>A0ABW4T479_9ACTN</name>
<feature type="domain" description="DUF2510" evidence="3">
    <location>
        <begin position="7"/>
        <end position="37"/>
    </location>
</feature>
<feature type="region of interest" description="Disordered" evidence="1">
    <location>
        <begin position="1"/>
        <end position="243"/>
    </location>
</feature>
<keyword evidence="5" id="KW-1185">Reference proteome</keyword>
<accession>A0ABW4T479</accession>
<comment type="caution">
    <text evidence="4">The sequence shown here is derived from an EMBL/GenBank/DDBJ whole genome shotgun (WGS) entry which is preliminary data.</text>
</comment>
<feature type="compositionally biased region" description="Low complexity" evidence="1">
    <location>
        <begin position="185"/>
        <end position="195"/>
    </location>
</feature>
<dbReference type="RefSeq" id="WP_379575890.1">
    <property type="nucleotide sequence ID" value="NZ_JBHUFV010000047.1"/>
</dbReference>
<evidence type="ECO:0000259" key="3">
    <source>
        <dbReference type="Pfam" id="PF10708"/>
    </source>
</evidence>
<feature type="compositionally biased region" description="Low complexity" evidence="1">
    <location>
        <begin position="277"/>
        <end position="294"/>
    </location>
</feature>
<feature type="compositionally biased region" description="Polar residues" evidence="1">
    <location>
        <begin position="25"/>
        <end position="49"/>
    </location>
</feature>
<evidence type="ECO:0000313" key="5">
    <source>
        <dbReference type="Proteomes" id="UP001597368"/>
    </source>
</evidence>
<reference evidence="5" key="1">
    <citation type="journal article" date="2019" name="Int. J. Syst. Evol. Microbiol.">
        <title>The Global Catalogue of Microorganisms (GCM) 10K type strain sequencing project: providing services to taxonomists for standard genome sequencing and annotation.</title>
        <authorList>
            <consortium name="The Broad Institute Genomics Platform"/>
            <consortium name="The Broad Institute Genome Sequencing Center for Infectious Disease"/>
            <person name="Wu L."/>
            <person name="Ma J."/>
        </authorList>
    </citation>
    <scope>NUCLEOTIDE SEQUENCE [LARGE SCALE GENOMIC DNA]</scope>
    <source>
        <strain evidence="5">ICMP 6774ER</strain>
    </source>
</reference>
<organism evidence="4 5">
    <name type="scientific">Nonomuraea mangrovi</name>
    <dbReference type="NCBI Taxonomy" id="2316207"/>
    <lineage>
        <taxon>Bacteria</taxon>
        <taxon>Bacillati</taxon>
        <taxon>Actinomycetota</taxon>
        <taxon>Actinomycetes</taxon>
        <taxon>Streptosporangiales</taxon>
        <taxon>Streptosporangiaceae</taxon>
        <taxon>Nonomuraea</taxon>
    </lineage>
</organism>
<evidence type="ECO:0000256" key="2">
    <source>
        <dbReference type="SAM" id="Phobius"/>
    </source>
</evidence>
<keyword evidence="2" id="KW-1133">Transmembrane helix</keyword>
<sequence length="503" mass="51696">MTTQTPAGWYPDPYGSPQLRWWDGNQWTDATHPTESQGYGSGPAQPSTQGGAGPVGSAGPVVGSTPYHGEQPQQAAGGAQPDTGPGQAYQAPGTGPGQAYQAPGMDSGSQAPPPGSGPAQPYQGSWESPNSGPSGAAQGSGPWGPPQGAGTGPSAQPFHAPGTGPGAQPYQTPGAGPGAQPYHAPEPGAGPQFQAPGGGPGPQYQAPGSGPAPQYQAPTQQYGQQPWGGGTMQLPAPDFGPPPKSGGAMPWILGGVGAVLVLALIAGAAFIFVNRGGETTTTMPTPAPTTETDPLPTPSESPTPSSSDSPTDPPTQGTGAELPAPADGRITDPKTGLSFAAPGDPWSVPRSAEINNPDPNAQQWSAGVSAVSQEKYDGESDWTGSIYSGELNESYPYEGVDNLRAATGTVFIDFARFYPVKHERKILQDKAITVDGHKGWLLEYEMDFTAESEKKSYQWKKERAAIAVIDRGEGKRPALLYLSVPDNLDTGLVTQTLNSLKLS</sequence>
<evidence type="ECO:0000256" key="1">
    <source>
        <dbReference type="SAM" id="MobiDB-lite"/>
    </source>
</evidence>
<feature type="compositionally biased region" description="Low complexity" evidence="1">
    <location>
        <begin position="202"/>
        <end position="225"/>
    </location>
</feature>
<dbReference type="Proteomes" id="UP001597368">
    <property type="component" value="Unassembled WGS sequence"/>
</dbReference>
<keyword evidence="2" id="KW-0812">Transmembrane</keyword>
<dbReference type="EMBL" id="JBHUFV010000047">
    <property type="protein sequence ID" value="MFD1935772.1"/>
    <property type="molecule type" value="Genomic_DNA"/>
</dbReference>
<dbReference type="Pfam" id="PF10708">
    <property type="entry name" value="DUF2510"/>
    <property type="match status" value="1"/>
</dbReference>
<dbReference type="InterPro" id="IPR018929">
    <property type="entry name" value="DUF2510"/>
</dbReference>
<protein>
    <submittedName>
        <fullName evidence="4">DUF2510 domain-containing protein</fullName>
    </submittedName>
</protein>
<feature type="compositionally biased region" description="Polar residues" evidence="1">
    <location>
        <begin position="353"/>
        <end position="363"/>
    </location>
</feature>
<keyword evidence="2" id="KW-0472">Membrane</keyword>
<evidence type="ECO:0000313" key="4">
    <source>
        <dbReference type="EMBL" id="MFD1935772.1"/>
    </source>
</evidence>
<proteinExistence type="predicted"/>
<gene>
    <name evidence="4" type="ORF">ACFSKW_30300</name>
</gene>
<feature type="compositionally biased region" description="Low complexity" evidence="1">
    <location>
        <begin position="117"/>
        <end position="140"/>
    </location>
</feature>
<feature type="region of interest" description="Disordered" evidence="1">
    <location>
        <begin position="277"/>
        <end position="363"/>
    </location>
</feature>
<feature type="transmembrane region" description="Helical" evidence="2">
    <location>
        <begin position="251"/>
        <end position="273"/>
    </location>
</feature>